<evidence type="ECO:0000256" key="4">
    <source>
        <dbReference type="ARBA" id="ARBA00022729"/>
    </source>
</evidence>
<organism evidence="14 15">
    <name type="scientific">Lepisosteus oculatus</name>
    <name type="common">Spotted gar</name>
    <dbReference type="NCBI Taxonomy" id="7918"/>
    <lineage>
        <taxon>Eukaryota</taxon>
        <taxon>Metazoa</taxon>
        <taxon>Chordata</taxon>
        <taxon>Craniata</taxon>
        <taxon>Vertebrata</taxon>
        <taxon>Euteleostomi</taxon>
        <taxon>Actinopterygii</taxon>
        <taxon>Neopterygii</taxon>
        <taxon>Holostei</taxon>
        <taxon>Semionotiformes</taxon>
        <taxon>Lepisosteidae</taxon>
        <taxon>Lepisosteus</taxon>
    </lineage>
</organism>
<keyword evidence="2" id="KW-0964">Secreted</keyword>
<dbReference type="PROSITE" id="PS00280">
    <property type="entry name" value="BPTI_KUNITZ_1"/>
    <property type="match status" value="1"/>
</dbReference>
<dbReference type="OrthoDB" id="6132182at2759"/>
<dbReference type="Bgee" id="ENSLOCG00000001650">
    <property type="expression patterns" value="Expressed in heart and 9 other cell types or tissues"/>
</dbReference>
<dbReference type="Gene3D" id="4.10.410.10">
    <property type="entry name" value="Pancreatic trypsin inhibitor Kunitz domain"/>
    <property type="match status" value="1"/>
</dbReference>
<dbReference type="InterPro" id="IPR036465">
    <property type="entry name" value="vWFA_dom_sf"/>
</dbReference>
<protein>
    <submittedName>
        <fullName evidence="14">Collagen type VI alpha 6 chain</fullName>
    </submittedName>
</protein>
<dbReference type="Gene3D" id="3.40.50.410">
    <property type="entry name" value="von Willebrand factor, type A domain"/>
    <property type="match status" value="8"/>
</dbReference>
<dbReference type="SMART" id="SM00131">
    <property type="entry name" value="KU"/>
    <property type="match status" value="1"/>
</dbReference>
<dbReference type="PROSITE" id="PS50279">
    <property type="entry name" value="BPTI_KUNITZ_2"/>
    <property type="match status" value="1"/>
</dbReference>
<feature type="region of interest" description="Disordered" evidence="10">
    <location>
        <begin position="1395"/>
        <end position="1721"/>
    </location>
</feature>
<dbReference type="OMA" id="PCWKEKC"/>
<dbReference type="Pfam" id="PF00014">
    <property type="entry name" value="Kunitz_BPTI"/>
    <property type="match status" value="1"/>
</dbReference>
<dbReference type="CDD" id="cd22635">
    <property type="entry name" value="Kunitz_papilin"/>
    <property type="match status" value="1"/>
</dbReference>
<feature type="compositionally biased region" description="Low complexity" evidence="10">
    <location>
        <begin position="1625"/>
        <end position="1634"/>
    </location>
</feature>
<dbReference type="GeneID" id="107078566"/>
<evidence type="ECO:0000256" key="5">
    <source>
        <dbReference type="ARBA" id="ARBA00022737"/>
    </source>
</evidence>
<keyword evidence="6" id="KW-0130">Cell adhesion</keyword>
<feature type="compositionally biased region" description="Low complexity" evidence="10">
    <location>
        <begin position="1560"/>
        <end position="1578"/>
    </location>
</feature>
<name>W5M0J7_LEPOC</name>
<feature type="compositionally biased region" description="Polar residues" evidence="10">
    <location>
        <begin position="1510"/>
        <end position="1524"/>
    </location>
</feature>
<dbReference type="GO" id="GO:0007155">
    <property type="term" value="P:cell adhesion"/>
    <property type="evidence" value="ECO:0007669"/>
    <property type="project" value="UniProtKB-KW"/>
</dbReference>
<feature type="domain" description="VWFA" evidence="12">
    <location>
        <begin position="31"/>
        <end position="212"/>
    </location>
</feature>
<dbReference type="FunFam" id="3.40.50.410:FF:000004">
    <property type="entry name" value="collagen alpha-6(VI) chain"/>
    <property type="match status" value="4"/>
</dbReference>
<feature type="compositionally biased region" description="Basic and acidic residues" evidence="10">
    <location>
        <begin position="1610"/>
        <end position="1623"/>
    </location>
</feature>
<reference evidence="14" key="3">
    <citation type="submission" date="2025-09" db="UniProtKB">
        <authorList>
            <consortium name="Ensembl"/>
        </authorList>
    </citation>
    <scope>IDENTIFICATION</scope>
</reference>
<dbReference type="InterPro" id="IPR050525">
    <property type="entry name" value="ECM_Assembly_Org"/>
</dbReference>
<feature type="chain" id="PRO_5004865442" evidence="11">
    <location>
        <begin position="21"/>
        <end position="2280"/>
    </location>
</feature>
<sequence>MEAVWLLSLVSFLWVPSCTAQKPDTASPFADVVFLIDSSQQVEGELFKQVKNFLIKVAGDLDIGTNKYRIGISQFSDDAKEEIFLNTFKTKSQVINYIRKNFVHKGGNLKTGTGLTHAYKVHFNESFGSRKGEGYPQFLVVVTSGKSQDDIQQAVTTIKNEGVKIIAIGLQNSDPKELKEMGMPHLTFQNVSLIKLSQNMTNIIKNEVQNHLELMGEPPAVCNKSKIADIVFLVDNSTDNGIRNFLQIQSFLYKTVSSFNVSNSTMRIGLAMYSDQPHVEFYLNSYGRREDVLQHIKELKYSGAGGISNTSAALRFAAQKLFTKEKGSRTAVHKIAVLITDNQSTDNVSEAATALRRAGVTVFAVGIQNADKDELSQIVSHPPGEYLSTTKTFLQLSGLQEFIATKICSFIIRGVTNVPEETHKLKRGCLKQEADIYFLIDGSTSIGRNDFEEVKTFLIGVVDVFNIGPDHIRIGIAQYSTDYHLEFRETEHSSKKKVQGAIENIRQQYGNTYTGKALGKMQKWLKTSVKIKPWKVPQFLITLTDGASHDPVDVNMTSEQLRRDGVITYAIGVGAAVEKELKAIAGSDHRYKYTKTFDFLKDIKNDIAQDICFEEACKKNQADIVFLIDSSGSIKSEDYQKMKDFMKKIIQKLDIGRDKVRIGAKQYCHLEQDEFELDDYSQASDLMKAVDGMNQLGGGTLTGQALHSVSKNFQKARKDVNKILIVITDGEAQDEVLQPAAALRNEGIFIFSIGVFGANYVQLEEISGSPANIFYIQNYEALFGILDKVIFSICIPKEECLDINVADIMFVIDTSSSISPTNFESMKDFMYAVVNNSDIGEDKVRIGATRYSNQTEKVFDLKENFDKQSLIQAIRGMTQLTGETYTAAAMNFSMERLGEAFGGRKKVSQLLVTVTDGKSHDRSLLNETSQYIRQSGIITYAIGIKNASEDELLVIGGSEDHYFYVEDFDKLKDIYKNFSSIICKTTPPYCEHGEVDIVFLIDGSSSIDPGDFATMKTFIRNVADGFDITNGKAQIGLAQYSHQYTRHFNLGSFKSKSAFDNEIDQTQQIYGNTLIGAALGNVKEFFTRAAGSRKHKGVEQYLLVITDGESQDSVSQAAQDLRKDNINLYALGVGRMDATQLTEIAGSPDRVYKVDNFDQLDHIKKRLSRDLCDQPFKPTNCSVDIAVGIDITNQAVGTSLLSVQHYLDVFLLNILQEINSPHEVSCTPSSPIQISFGFSINNTDKEYNTKFQNFKKDFIDDLIKLRVKEPSLLNKVYLESLWEKLKRETKSNTKVILIFTDGLDENIETLEDTSKWLRAQGLDALITVALRGTSAIDNLKYIEFGRGYEYEPQLVIENHATSTSLYKIINSLAEKSCCEQCCSCLGSRGPLGPYGLPGRKGAPGPEGNVGHMGDEGPPGTRGSPGLPGSAGSTGCDGLRGLKGARGSSGEKGQRGEDGLDGIQGKEGANGFPGQKGEHGVPGRVGRPGTKGMPGERGEQGLRGDPGVTCWDSSVSGEKGQSGQVGTPGDSGIDGGPGEKGSPGKTGSAGHRGQLGEKGNKGSPGSSGPIGERGIRGPQGLKGDVGENGPPGENGPKGPQGAPGKQGPEGSKGDAGERGRKGEPGEPGLKGETGPVGPRGDQGEDGKDKFGVPGKAGKKGDIGFQGFPGMQGAVGDKGEKGDNGPKGIRGKRGDGGPPGVQGDPGIPGYQGPKGLKGQRGEQSMPKCDLINYIRANSACASGRSDCPVYPTDLVIAIDMSTEVTPKAFNKMRNIASLVLDDLFISESNCPIGARVAVLSYSSNVKQLIRFADYRKKKLLLEAIKNIAFQRSGSPRDIGAAMSYTARHIFKRTRMGALVKRMAVFLTDGSSKNTESVHTGVLELNAMGITTVVIASRKLPNLQKAFSVEPSNFEVVIIQEQNPKRALSEVRQCYFCYDECSPDPACNRQQGGPPIITQEVDVAFLLDGSHQMAGDEFERAADFLHAVLNYFAVGDELHPSTRLALFQSSTGPDPIRVIFGFPSRDSLSQMKRKVRQELHHLQSSSGVGSSLQWIVNNFFTEAARPRRAKVIFTILGGRSELSLREKLKEVSLKAKCQGIVLFTLAFGRGASNAEVEQLSALPVSQHSCHVGRVVEPDIEYALKFTWTFFRQLAEKINMYPHKSLAPQCRKLNVQLQPQGDDAQVFSAESTIPMTEEQQNKSKDFKKNRTVTQTSPSIPDRCLLTVEYGTTCKGLQRIRWYYNKSRKNCLPFWYGGCFGNENRFISREMCLRICTSQDVKIKM</sequence>
<evidence type="ECO:0000256" key="11">
    <source>
        <dbReference type="SAM" id="SignalP"/>
    </source>
</evidence>
<evidence type="ECO:0000256" key="9">
    <source>
        <dbReference type="ARBA" id="ARBA00023180"/>
    </source>
</evidence>
<dbReference type="EMBL" id="AHAT01012318">
    <property type="status" value="NOT_ANNOTATED_CDS"/>
    <property type="molecule type" value="Genomic_DNA"/>
</dbReference>
<feature type="domain" description="VWFA" evidence="12">
    <location>
        <begin position="229"/>
        <end position="407"/>
    </location>
</feature>
<evidence type="ECO:0000256" key="3">
    <source>
        <dbReference type="ARBA" id="ARBA00022530"/>
    </source>
</evidence>
<accession>W5M0J7</accession>
<dbReference type="GO" id="GO:0004867">
    <property type="term" value="F:serine-type endopeptidase inhibitor activity"/>
    <property type="evidence" value="ECO:0007669"/>
    <property type="project" value="InterPro"/>
</dbReference>
<feature type="domain" description="BPTI/Kunitz inhibitor" evidence="13">
    <location>
        <begin position="2219"/>
        <end position="2271"/>
    </location>
</feature>
<dbReference type="InterPro" id="IPR002035">
    <property type="entry name" value="VWF_A"/>
</dbReference>
<comment type="subcellular location">
    <subcellularLocation>
        <location evidence="1">Secreted</location>
        <location evidence="1">Extracellular space</location>
        <location evidence="1">Extracellular matrix</location>
    </subcellularLocation>
</comment>
<dbReference type="STRING" id="7918.ENSLOCP00000001904"/>
<reference evidence="14" key="2">
    <citation type="submission" date="2025-08" db="UniProtKB">
        <authorList>
            <consortium name="Ensembl"/>
        </authorList>
    </citation>
    <scope>IDENTIFICATION</scope>
</reference>
<dbReference type="InParanoid" id="W5M0J7"/>
<feature type="domain" description="VWFA" evidence="12">
    <location>
        <begin position="623"/>
        <end position="789"/>
    </location>
</feature>
<dbReference type="Proteomes" id="UP000018468">
    <property type="component" value="Linkage group LG11"/>
</dbReference>
<feature type="compositionally biased region" description="Basic and acidic residues" evidence="10">
    <location>
        <begin position="1640"/>
        <end position="1649"/>
    </location>
</feature>
<evidence type="ECO:0000313" key="14">
    <source>
        <dbReference type="Ensembl" id="ENSLOCP00000001904.1"/>
    </source>
</evidence>
<evidence type="ECO:0000256" key="1">
    <source>
        <dbReference type="ARBA" id="ARBA00004498"/>
    </source>
</evidence>
<dbReference type="eggNOG" id="KOG3544">
    <property type="taxonomic scope" value="Eukaryota"/>
</dbReference>
<dbReference type="GeneTree" id="ENSGT00940000155619"/>
<dbReference type="InterPro" id="IPR002223">
    <property type="entry name" value="Kunitz_BPTI"/>
</dbReference>
<dbReference type="SUPFAM" id="SSF57362">
    <property type="entry name" value="BPTI-like"/>
    <property type="match status" value="1"/>
</dbReference>
<feature type="domain" description="VWFA" evidence="12">
    <location>
        <begin position="1751"/>
        <end position="1893"/>
    </location>
</feature>
<dbReference type="PANTHER" id="PTHR24020:SF86">
    <property type="entry name" value="COLLAGEN, TYPE VI, ALPHA 4"/>
    <property type="match status" value="1"/>
</dbReference>
<evidence type="ECO:0000256" key="6">
    <source>
        <dbReference type="ARBA" id="ARBA00022889"/>
    </source>
</evidence>
<keyword evidence="7" id="KW-0176">Collagen</keyword>
<dbReference type="SMART" id="SM00327">
    <property type="entry name" value="VWA"/>
    <property type="match status" value="8"/>
</dbReference>
<dbReference type="GO" id="GO:0005581">
    <property type="term" value="C:collagen trimer"/>
    <property type="evidence" value="ECO:0007669"/>
    <property type="project" value="UniProtKB-KW"/>
</dbReference>
<evidence type="ECO:0000256" key="8">
    <source>
        <dbReference type="ARBA" id="ARBA00023157"/>
    </source>
</evidence>
<evidence type="ECO:0000259" key="13">
    <source>
        <dbReference type="PROSITE" id="PS50279"/>
    </source>
</evidence>
<dbReference type="FunFam" id="4.10.410.10:FF:000065">
    <property type="entry name" value="Hedgehog interacting protein-like protein"/>
    <property type="match status" value="1"/>
</dbReference>
<feature type="compositionally biased region" description="Low complexity" evidence="10">
    <location>
        <begin position="1586"/>
        <end position="1608"/>
    </location>
</feature>
<evidence type="ECO:0000256" key="2">
    <source>
        <dbReference type="ARBA" id="ARBA00022525"/>
    </source>
</evidence>
<dbReference type="PANTHER" id="PTHR24020">
    <property type="entry name" value="COLLAGEN ALPHA"/>
    <property type="match status" value="1"/>
</dbReference>
<evidence type="ECO:0000256" key="10">
    <source>
        <dbReference type="SAM" id="MobiDB-lite"/>
    </source>
</evidence>
<dbReference type="CDD" id="cd01472">
    <property type="entry name" value="vWA_collagen"/>
    <property type="match status" value="5"/>
</dbReference>
<keyword evidence="5" id="KW-0677">Repeat</keyword>
<dbReference type="Pfam" id="PF01391">
    <property type="entry name" value="Collagen"/>
    <property type="match status" value="1"/>
</dbReference>
<dbReference type="Ensembl" id="ENSLOCT00000001909.1">
    <property type="protein sequence ID" value="ENSLOCP00000001904.1"/>
    <property type="gene ID" value="ENSLOCG00000001650.1"/>
</dbReference>
<dbReference type="SUPFAM" id="SSF53300">
    <property type="entry name" value="vWA-like"/>
    <property type="match status" value="9"/>
</dbReference>
<keyword evidence="9" id="KW-0325">Glycoprotein</keyword>
<dbReference type="HOGENOM" id="CLU_000182_0_0_1"/>
<dbReference type="KEGG" id="loc:107078566"/>
<dbReference type="InterPro" id="IPR008160">
    <property type="entry name" value="Collagen"/>
</dbReference>
<feature type="domain" description="VWFA" evidence="12">
    <location>
        <begin position="1959"/>
        <end position="2150"/>
    </location>
</feature>
<evidence type="ECO:0000259" key="12">
    <source>
        <dbReference type="PROSITE" id="PS50234"/>
    </source>
</evidence>
<dbReference type="PROSITE" id="PS50234">
    <property type="entry name" value="VWFA"/>
    <property type="match status" value="8"/>
</dbReference>
<feature type="domain" description="VWFA" evidence="12">
    <location>
        <begin position="996"/>
        <end position="1167"/>
    </location>
</feature>
<keyword evidence="8" id="KW-1015">Disulfide bond</keyword>
<dbReference type="CDD" id="cd01450">
    <property type="entry name" value="vWFA_subfamily_ECM"/>
    <property type="match status" value="2"/>
</dbReference>
<evidence type="ECO:0000256" key="7">
    <source>
        <dbReference type="ARBA" id="ARBA00023119"/>
    </source>
</evidence>
<dbReference type="InterPro" id="IPR036880">
    <property type="entry name" value="Kunitz_BPTI_sf"/>
</dbReference>
<feature type="domain" description="VWFA" evidence="12">
    <location>
        <begin position="435"/>
        <end position="611"/>
    </location>
</feature>
<dbReference type="Pfam" id="PF00092">
    <property type="entry name" value="VWA"/>
    <property type="match status" value="8"/>
</dbReference>
<keyword evidence="3" id="KW-0272">Extracellular matrix</keyword>
<evidence type="ECO:0000313" key="15">
    <source>
        <dbReference type="Proteomes" id="UP000018468"/>
    </source>
</evidence>
<feature type="compositionally biased region" description="Gly residues" evidence="10">
    <location>
        <begin position="1531"/>
        <end position="1540"/>
    </location>
</feature>
<feature type="signal peptide" evidence="11">
    <location>
        <begin position="1"/>
        <end position="20"/>
    </location>
</feature>
<dbReference type="InterPro" id="IPR020901">
    <property type="entry name" value="Prtase_inh_Kunz-CS"/>
</dbReference>
<reference evidence="15" key="1">
    <citation type="submission" date="2011-12" db="EMBL/GenBank/DDBJ databases">
        <title>The Draft Genome of Lepisosteus oculatus.</title>
        <authorList>
            <consortium name="The Broad Institute Genome Assembly &amp; Analysis Group"/>
            <consortium name="Computational R&amp;D Group"/>
            <consortium name="and Sequencing Platform"/>
            <person name="Di Palma F."/>
            <person name="Alfoldi J."/>
            <person name="Johnson J."/>
            <person name="Berlin A."/>
            <person name="Gnerre S."/>
            <person name="Jaffe D."/>
            <person name="MacCallum I."/>
            <person name="Young S."/>
            <person name="Walker B.J."/>
            <person name="Lander E.S."/>
            <person name="Lindblad-Toh K."/>
        </authorList>
    </citation>
    <scope>NUCLEOTIDE SEQUENCE [LARGE SCALE GENOMIC DNA]</scope>
</reference>
<keyword evidence="15" id="KW-1185">Reference proteome</keyword>
<feature type="domain" description="VWFA" evidence="12">
    <location>
        <begin position="807"/>
        <end position="978"/>
    </location>
</feature>
<proteinExistence type="predicted"/>
<keyword evidence="4 11" id="KW-0732">Signal</keyword>
<dbReference type="PRINTS" id="PR00453">
    <property type="entry name" value="VWFADOMAIN"/>
</dbReference>
<dbReference type="FunFam" id="3.40.50.410:FF:000003">
    <property type="entry name" value="Collagen type VI alpha 3 chain"/>
    <property type="match status" value="2"/>
</dbReference>